<keyword evidence="3" id="KW-0238">DNA-binding</keyword>
<dbReference type="InterPro" id="IPR036390">
    <property type="entry name" value="WH_DNA-bd_sf"/>
</dbReference>
<dbReference type="Gene3D" id="3.40.190.10">
    <property type="entry name" value="Periplasmic binding protein-like II"/>
    <property type="match status" value="2"/>
</dbReference>
<dbReference type="PROSITE" id="PS50931">
    <property type="entry name" value="HTH_LYSR"/>
    <property type="match status" value="1"/>
</dbReference>
<dbReference type="RefSeq" id="WP_091845619.1">
    <property type="nucleotide sequence ID" value="NZ_FOCM01000004.1"/>
</dbReference>
<dbReference type="Proteomes" id="UP000199372">
    <property type="component" value="Unassembled WGS sequence"/>
</dbReference>
<evidence type="ECO:0000259" key="5">
    <source>
        <dbReference type="PROSITE" id="PS50931"/>
    </source>
</evidence>
<evidence type="ECO:0000256" key="4">
    <source>
        <dbReference type="ARBA" id="ARBA00023163"/>
    </source>
</evidence>
<dbReference type="InterPro" id="IPR005119">
    <property type="entry name" value="LysR_subst-bd"/>
</dbReference>
<reference evidence="7" key="1">
    <citation type="submission" date="2016-10" db="EMBL/GenBank/DDBJ databases">
        <authorList>
            <person name="Varghese N."/>
            <person name="Submissions S."/>
        </authorList>
    </citation>
    <scope>NUCLEOTIDE SEQUENCE [LARGE SCALE GENOMIC DNA]</scope>
    <source>
        <strain evidence="7">DSM 26893</strain>
    </source>
</reference>
<sequence length="293" mass="31804">MPRNLDLTALRSFVTVAEVGGVTRAAGHLHLTQSAVSMQLKRLEDSLGLSLIDRSARTVTLTPTGEQLLSYARRMLTLNDEAIARMTDDGFEGEIVLGVPHDILYPAIPTFLAAFAHTYPRLKVRLLSLPTRTLKDMYARGECDAILTTEETTGEGGETLLSLPLVWAGATGGTAHRDRPLNFAFCRNCIFSPLARAALDRAGIEWHSVVDSPSDRAAEVAVMADLAVYVILDQTLPVGVSKLPANAGLPDLPMQNINLYRSNTLPASVSEDLARLLRDNYARLANTVRLAAE</sequence>
<keyword evidence="7" id="KW-1185">Reference proteome</keyword>
<dbReference type="OrthoDB" id="8097684at2"/>
<dbReference type="InterPro" id="IPR000847">
    <property type="entry name" value="LysR_HTH_N"/>
</dbReference>
<dbReference type="Pfam" id="PF03466">
    <property type="entry name" value="LysR_substrate"/>
    <property type="match status" value="1"/>
</dbReference>
<feature type="domain" description="HTH lysR-type" evidence="5">
    <location>
        <begin position="5"/>
        <end position="62"/>
    </location>
</feature>
<name>A0A1H8GZN1_9RHOB</name>
<proteinExistence type="inferred from homology"/>
<dbReference type="InterPro" id="IPR050176">
    <property type="entry name" value="LTTR"/>
</dbReference>
<organism evidence="6 7">
    <name type="scientific">Palleronia pelagia</name>
    <dbReference type="NCBI Taxonomy" id="387096"/>
    <lineage>
        <taxon>Bacteria</taxon>
        <taxon>Pseudomonadati</taxon>
        <taxon>Pseudomonadota</taxon>
        <taxon>Alphaproteobacteria</taxon>
        <taxon>Rhodobacterales</taxon>
        <taxon>Roseobacteraceae</taxon>
        <taxon>Palleronia</taxon>
    </lineage>
</organism>
<keyword evidence="4" id="KW-0804">Transcription</keyword>
<dbReference type="InterPro" id="IPR036388">
    <property type="entry name" value="WH-like_DNA-bd_sf"/>
</dbReference>
<dbReference type="FunFam" id="1.10.10.10:FF:000001">
    <property type="entry name" value="LysR family transcriptional regulator"/>
    <property type="match status" value="1"/>
</dbReference>
<keyword evidence="2" id="KW-0805">Transcription regulation</keyword>
<dbReference type="Pfam" id="PF00126">
    <property type="entry name" value="HTH_1"/>
    <property type="match status" value="1"/>
</dbReference>
<comment type="similarity">
    <text evidence="1">Belongs to the LysR transcriptional regulatory family.</text>
</comment>
<dbReference type="GO" id="GO:0003700">
    <property type="term" value="F:DNA-binding transcription factor activity"/>
    <property type="evidence" value="ECO:0007669"/>
    <property type="project" value="InterPro"/>
</dbReference>
<evidence type="ECO:0000256" key="1">
    <source>
        <dbReference type="ARBA" id="ARBA00009437"/>
    </source>
</evidence>
<dbReference type="GO" id="GO:0003677">
    <property type="term" value="F:DNA binding"/>
    <property type="evidence" value="ECO:0007669"/>
    <property type="project" value="UniProtKB-KW"/>
</dbReference>
<gene>
    <name evidence="6" type="ORF">SAMN04488011_104268</name>
</gene>
<evidence type="ECO:0000256" key="3">
    <source>
        <dbReference type="ARBA" id="ARBA00023125"/>
    </source>
</evidence>
<evidence type="ECO:0000256" key="2">
    <source>
        <dbReference type="ARBA" id="ARBA00023015"/>
    </source>
</evidence>
<accession>A0A1H8GZN1</accession>
<evidence type="ECO:0000313" key="6">
    <source>
        <dbReference type="EMBL" id="SEN49552.1"/>
    </source>
</evidence>
<dbReference type="PANTHER" id="PTHR30579">
    <property type="entry name" value="TRANSCRIPTIONAL REGULATOR"/>
    <property type="match status" value="1"/>
</dbReference>
<dbReference type="SUPFAM" id="SSF53850">
    <property type="entry name" value="Periplasmic binding protein-like II"/>
    <property type="match status" value="1"/>
</dbReference>
<dbReference type="SUPFAM" id="SSF46785">
    <property type="entry name" value="Winged helix' DNA-binding domain"/>
    <property type="match status" value="1"/>
</dbReference>
<dbReference type="EMBL" id="FOCM01000004">
    <property type="protein sequence ID" value="SEN49552.1"/>
    <property type="molecule type" value="Genomic_DNA"/>
</dbReference>
<dbReference type="AlphaFoldDB" id="A0A1H8GZN1"/>
<protein>
    <submittedName>
        <fullName evidence="6">Transcriptional regulator, LysR family</fullName>
    </submittedName>
</protein>
<dbReference type="PRINTS" id="PR00039">
    <property type="entry name" value="HTHLYSR"/>
</dbReference>
<dbReference type="PANTHER" id="PTHR30579:SF7">
    <property type="entry name" value="HTH-TYPE TRANSCRIPTIONAL REGULATOR LRHA-RELATED"/>
    <property type="match status" value="1"/>
</dbReference>
<dbReference type="Gene3D" id="1.10.10.10">
    <property type="entry name" value="Winged helix-like DNA-binding domain superfamily/Winged helix DNA-binding domain"/>
    <property type="match status" value="1"/>
</dbReference>
<evidence type="ECO:0000313" key="7">
    <source>
        <dbReference type="Proteomes" id="UP000199372"/>
    </source>
</evidence>